<proteinExistence type="predicted"/>
<feature type="transmembrane region" description="Helical" evidence="1">
    <location>
        <begin position="157"/>
        <end position="175"/>
    </location>
</feature>
<evidence type="ECO:0000256" key="1">
    <source>
        <dbReference type="SAM" id="Phobius"/>
    </source>
</evidence>
<evidence type="ECO:0000313" key="3">
    <source>
        <dbReference type="Proteomes" id="UP000681356"/>
    </source>
</evidence>
<organism evidence="2 3">
    <name type="scientific">Thetidibacter halocola</name>
    <dbReference type="NCBI Taxonomy" id="2827239"/>
    <lineage>
        <taxon>Bacteria</taxon>
        <taxon>Pseudomonadati</taxon>
        <taxon>Pseudomonadota</taxon>
        <taxon>Alphaproteobacteria</taxon>
        <taxon>Rhodobacterales</taxon>
        <taxon>Roseobacteraceae</taxon>
        <taxon>Thetidibacter</taxon>
    </lineage>
</organism>
<dbReference type="Proteomes" id="UP000681356">
    <property type="component" value="Unassembled WGS sequence"/>
</dbReference>
<protein>
    <recommendedName>
        <fullName evidence="4">O-antigen ligase domain-containing protein</fullName>
    </recommendedName>
</protein>
<keyword evidence="1" id="KW-1133">Transmembrane helix</keyword>
<name>A0A8J7W9N0_9RHOB</name>
<feature type="transmembrane region" description="Helical" evidence="1">
    <location>
        <begin position="205"/>
        <end position="227"/>
    </location>
</feature>
<feature type="transmembrane region" description="Helical" evidence="1">
    <location>
        <begin position="239"/>
        <end position="269"/>
    </location>
</feature>
<comment type="caution">
    <text evidence="2">The sequence shown here is derived from an EMBL/GenBank/DDBJ whole genome shotgun (WGS) entry which is preliminary data.</text>
</comment>
<feature type="transmembrane region" description="Helical" evidence="1">
    <location>
        <begin position="6"/>
        <end position="22"/>
    </location>
</feature>
<keyword evidence="3" id="KW-1185">Reference proteome</keyword>
<feature type="transmembrane region" description="Helical" evidence="1">
    <location>
        <begin position="29"/>
        <end position="48"/>
    </location>
</feature>
<accession>A0A8J7W9N0</accession>
<feature type="transmembrane region" description="Helical" evidence="1">
    <location>
        <begin position="124"/>
        <end position="145"/>
    </location>
</feature>
<gene>
    <name evidence="2" type="ORF">KB874_05185</name>
</gene>
<dbReference type="RefSeq" id="WP_212535495.1">
    <property type="nucleotide sequence ID" value="NZ_JAGTUU010000002.1"/>
</dbReference>
<dbReference type="AlphaFoldDB" id="A0A8J7W9N0"/>
<evidence type="ECO:0000313" key="2">
    <source>
        <dbReference type="EMBL" id="MBS0123520.1"/>
    </source>
</evidence>
<feature type="transmembrane region" description="Helical" evidence="1">
    <location>
        <begin position="275"/>
        <end position="293"/>
    </location>
</feature>
<keyword evidence="1" id="KW-0472">Membrane</keyword>
<dbReference type="EMBL" id="JAGTUU010000002">
    <property type="protein sequence ID" value="MBS0123520.1"/>
    <property type="molecule type" value="Genomic_DNA"/>
</dbReference>
<reference evidence="2" key="1">
    <citation type="submission" date="2021-04" db="EMBL/GenBank/DDBJ databases">
        <authorList>
            <person name="Yoon J."/>
        </authorList>
    </citation>
    <scope>NUCLEOTIDE SEQUENCE</scope>
    <source>
        <strain evidence="2">KMU-90</strain>
    </source>
</reference>
<feature type="transmembrane region" description="Helical" evidence="1">
    <location>
        <begin position="365"/>
        <end position="391"/>
    </location>
</feature>
<sequence>MPNPIAFLALAIFPVVVAALYGRLTPARALIWSLLLGYLFLPEPPAVFDLPLMPPLNKHNIPALAALAIALWRYGYDGPILPDSLIGKALVLTFVLSPILTVMTNEEAVFFGQIGLPGLGVKDALALMVQQFLLIVPFLLARQFLASADAQREMLRALMIGGLVYSVLMLIEVRLSPQLNNWIYGYFQHYFAQSIRFGGYRPVVFLYHGLWVAFFCMTAVVATLALWRQAEAGNRFRYLAGAAYLLMVLFLAKSLGAMIFAALLVPVVVLLGRRMQIRVALLIGLLAIGYPVLKGADLVPQDRLLAAAASIDPERAYSLQFRFDNENTLLERAYEKPVFGWGSWGRNHILDPFSGRILTVTDGRWIIVIGVYGWIGFLAEFGLLVLPILLLWRESALARAGTVSPWIAPLSLILAVNVFDMLPNATLTPLTWLIAGALTGYAEQLRRERLNLRRADATLKWKPIL</sequence>
<feature type="transmembrane region" description="Helical" evidence="1">
    <location>
        <begin position="403"/>
        <end position="422"/>
    </location>
</feature>
<evidence type="ECO:0008006" key="4">
    <source>
        <dbReference type="Google" id="ProtNLM"/>
    </source>
</evidence>
<keyword evidence="1" id="KW-0812">Transmembrane</keyword>